<evidence type="ECO:0000313" key="2">
    <source>
        <dbReference type="Proteomes" id="UP001324533"/>
    </source>
</evidence>
<dbReference type="EMBL" id="CP139779">
    <property type="protein sequence ID" value="WQB70561.1"/>
    <property type="molecule type" value="Genomic_DNA"/>
</dbReference>
<evidence type="ECO:0008006" key="3">
    <source>
        <dbReference type="Google" id="ProtNLM"/>
    </source>
</evidence>
<organism evidence="1 2">
    <name type="scientific">Microbacterium invictum</name>
    <dbReference type="NCBI Taxonomy" id="515415"/>
    <lineage>
        <taxon>Bacteria</taxon>
        <taxon>Bacillati</taxon>
        <taxon>Actinomycetota</taxon>
        <taxon>Actinomycetes</taxon>
        <taxon>Micrococcales</taxon>
        <taxon>Microbacteriaceae</taxon>
        <taxon>Microbacterium</taxon>
    </lineage>
</organism>
<reference evidence="1 2" key="1">
    <citation type="submission" date="2023-06" db="EMBL/GenBank/DDBJ databases">
        <title>Rock-solubilizing bacteria, Microbacterium invictum, promotes re-establishment of vegetation in rocky wasteland by accelerating rock bio-weathering and reshaping soil bacterial community.</title>
        <authorList>
            <person name="Liu C."/>
        </authorList>
    </citation>
    <scope>NUCLEOTIDE SEQUENCE [LARGE SCALE GENOMIC DNA]</scope>
    <source>
        <strain evidence="1 2">X-18</strain>
    </source>
</reference>
<dbReference type="RefSeq" id="WP_322410702.1">
    <property type="nucleotide sequence ID" value="NZ_CP139779.1"/>
</dbReference>
<gene>
    <name evidence="1" type="ORF">T9R20_00965</name>
</gene>
<proteinExistence type="predicted"/>
<keyword evidence="2" id="KW-1185">Reference proteome</keyword>
<accession>A0ABZ0VD17</accession>
<sequence>MSETERAAAKRRGHDLFDPIAERHLAHDGVDIGPIFGSEGLRIRGKIFAFLSFDGQLVVKVPAERASELVATTPARRMVMREREMKEWLFFEQTDAALWPAAVDEAFTYVDRITP</sequence>
<protein>
    <recommendedName>
        <fullName evidence="3">TfoX N-terminal domain-containing protein</fullName>
    </recommendedName>
</protein>
<name>A0ABZ0VD17_9MICO</name>
<evidence type="ECO:0000313" key="1">
    <source>
        <dbReference type="EMBL" id="WQB70561.1"/>
    </source>
</evidence>
<dbReference type="Proteomes" id="UP001324533">
    <property type="component" value="Chromosome"/>
</dbReference>